<sequence length="772" mass="85453">MDAFEQPSEASLNADPNRPDFQYERSEWVLFRSVNTLPQKAGVPATKLRAVVLKELADNALDAGGSVRVGALDGSHNRFFVEDDGKGIDPDRVSVLFSINRPLISSKLWRLPTRGAMGNGLRVVMGAVVASGGSISVQTHGQHLRLIPQDDGSTVVEASPSTVTVGTRIELEFGPAVPFDRHCLAWARSAAEMASGSSYNGASSAWWYDADAFYELLQAAGDRPVRDLVQQLDGCSGAKAGKITLEFRRRSCISMSRLEAVALLQASRDASKPVRPERLIADGEADGAHGYDCRRGEFQHGARAPLARMPFVVEAWATPRTDRKIEIETLVNRTPIVSTVRAYVEKSSLYLYGCGLERDMQFPGGANVRLNITVPHCPITNDGKEPDLGYFEETIEEALRRAIKRARKTVAKPSEGDRLTAKSVVLANLDDAIQKASGDGLYRFNLRQLFYVVRPAVMATIGSELSYGNFEAIITDYEAENGDVPRMYRDPRGTVYHPHTGETIPLGTLAVEAYARPEWTFNKVLYIEKEGPFEALKAARWPERHDCALLTSKGFTTRAVKDLLDLLADDGEPITVFCIHDADAAGTMIYQTLQEETRARPNRRAVEVINLGLEPWEALSLGLEVEAVDVKKGGKAVARYVTERDDGEKWQAWLRSYRVELNAMTTPDFIAWLDGKMSDYSGAKVLPPSRIIESEMRQRTEHHVREAIVRKVLAEAGIENRVRAATDRAPKPDGSMLQHDLGDWLVSNEDRLWREFVDATARQAAEDLGEAE</sequence>
<dbReference type="SUPFAM" id="SSF55874">
    <property type="entry name" value="ATPase domain of HSP90 chaperone/DNA topoisomerase II/histidine kinase"/>
    <property type="match status" value="1"/>
</dbReference>
<feature type="domain" description="Topoisomerase 6 subunit A/Spo11 TOPRIM" evidence="2">
    <location>
        <begin position="524"/>
        <end position="595"/>
    </location>
</feature>
<name>A0A917A5L7_9HYPH</name>
<dbReference type="Pfam" id="PF21180">
    <property type="entry name" value="TOP6A-Spo11_Toprim"/>
    <property type="match status" value="1"/>
</dbReference>
<dbReference type="AlphaFoldDB" id="A0A917A5L7"/>
<dbReference type="Proteomes" id="UP000644699">
    <property type="component" value="Unassembled WGS sequence"/>
</dbReference>
<feature type="domain" description="Histidine kinase/HSP90-like ATPase" evidence="1">
    <location>
        <begin position="52"/>
        <end position="157"/>
    </location>
</feature>
<dbReference type="RefSeq" id="WP_188913503.1">
    <property type="nucleotide sequence ID" value="NZ_BMIQ01000015.1"/>
</dbReference>
<evidence type="ECO:0000259" key="2">
    <source>
        <dbReference type="Pfam" id="PF21180"/>
    </source>
</evidence>
<dbReference type="InterPro" id="IPR034136">
    <property type="entry name" value="TOPRIM_Topo6A/Spo11"/>
</dbReference>
<reference evidence="3" key="1">
    <citation type="journal article" date="2014" name="Int. J. Syst. Evol. Microbiol.">
        <title>Complete genome sequence of Corynebacterium casei LMG S-19264T (=DSM 44701T), isolated from a smear-ripened cheese.</title>
        <authorList>
            <consortium name="US DOE Joint Genome Institute (JGI-PGF)"/>
            <person name="Walter F."/>
            <person name="Albersmeier A."/>
            <person name="Kalinowski J."/>
            <person name="Ruckert C."/>
        </authorList>
    </citation>
    <scope>NUCLEOTIDE SEQUENCE</scope>
    <source>
        <strain evidence="3">CGMCC 1.15367</strain>
    </source>
</reference>
<protein>
    <submittedName>
        <fullName evidence="3">Uncharacterized protein</fullName>
    </submittedName>
</protein>
<dbReference type="Gene3D" id="3.40.1360.10">
    <property type="match status" value="1"/>
</dbReference>
<evidence type="ECO:0000313" key="4">
    <source>
        <dbReference type="Proteomes" id="UP000644699"/>
    </source>
</evidence>
<evidence type="ECO:0000259" key="1">
    <source>
        <dbReference type="Pfam" id="PF02518"/>
    </source>
</evidence>
<organism evidence="3 4">
    <name type="scientific">Aureimonas endophytica</name>
    <dbReference type="NCBI Taxonomy" id="2027858"/>
    <lineage>
        <taxon>Bacteria</taxon>
        <taxon>Pseudomonadati</taxon>
        <taxon>Pseudomonadota</taxon>
        <taxon>Alphaproteobacteria</taxon>
        <taxon>Hyphomicrobiales</taxon>
        <taxon>Aurantimonadaceae</taxon>
        <taxon>Aureimonas</taxon>
    </lineage>
</organism>
<dbReference type="Pfam" id="PF02518">
    <property type="entry name" value="HATPase_c"/>
    <property type="match status" value="1"/>
</dbReference>
<dbReference type="GO" id="GO:0005694">
    <property type="term" value="C:chromosome"/>
    <property type="evidence" value="ECO:0007669"/>
    <property type="project" value="InterPro"/>
</dbReference>
<dbReference type="InterPro" id="IPR036078">
    <property type="entry name" value="Spo11/TopoVI_A_sf"/>
</dbReference>
<dbReference type="InterPro" id="IPR003594">
    <property type="entry name" value="HATPase_dom"/>
</dbReference>
<dbReference type="GO" id="GO:0003677">
    <property type="term" value="F:DNA binding"/>
    <property type="evidence" value="ECO:0007669"/>
    <property type="project" value="InterPro"/>
</dbReference>
<dbReference type="Gene3D" id="3.30.565.10">
    <property type="entry name" value="Histidine kinase-like ATPase, C-terminal domain"/>
    <property type="match status" value="1"/>
</dbReference>
<keyword evidence="4" id="KW-1185">Reference proteome</keyword>
<accession>A0A917A5L7</accession>
<dbReference type="InterPro" id="IPR036890">
    <property type="entry name" value="HATPase_C_sf"/>
</dbReference>
<proteinExistence type="predicted"/>
<reference evidence="3" key="2">
    <citation type="submission" date="2020-09" db="EMBL/GenBank/DDBJ databases">
        <authorList>
            <person name="Sun Q."/>
            <person name="Zhou Y."/>
        </authorList>
    </citation>
    <scope>NUCLEOTIDE SEQUENCE</scope>
    <source>
        <strain evidence="3">CGMCC 1.15367</strain>
    </source>
</reference>
<dbReference type="SUPFAM" id="SSF56726">
    <property type="entry name" value="DNA topoisomerase IV, alpha subunit"/>
    <property type="match status" value="1"/>
</dbReference>
<dbReference type="EMBL" id="BMIQ01000015">
    <property type="protein sequence ID" value="GGE24758.1"/>
    <property type="molecule type" value="Genomic_DNA"/>
</dbReference>
<comment type="caution">
    <text evidence="3">The sequence shown here is derived from an EMBL/GenBank/DDBJ whole genome shotgun (WGS) entry which is preliminary data.</text>
</comment>
<gene>
    <name evidence="3" type="ORF">GCM10011390_50230</name>
</gene>
<evidence type="ECO:0000313" key="3">
    <source>
        <dbReference type="EMBL" id="GGE24758.1"/>
    </source>
</evidence>